<comment type="caution">
    <text evidence="1">The sequence shown here is derived from an EMBL/GenBank/DDBJ whole genome shotgun (WGS) entry which is preliminary data.</text>
</comment>
<name>A0ABV2VNF1_9ACTN</name>
<gene>
    <name evidence="1" type="ORF">ABZ071_16440</name>
</gene>
<protein>
    <submittedName>
        <fullName evidence="1">GrpB family protein</fullName>
    </submittedName>
</protein>
<keyword evidence="2" id="KW-1185">Reference proteome</keyword>
<evidence type="ECO:0000313" key="2">
    <source>
        <dbReference type="Proteomes" id="UP001550348"/>
    </source>
</evidence>
<dbReference type="PANTHER" id="PTHR34822:SF1">
    <property type="entry name" value="GRPB FAMILY PROTEIN"/>
    <property type="match status" value="1"/>
</dbReference>
<evidence type="ECO:0000313" key="1">
    <source>
        <dbReference type="EMBL" id="MEU0153477.1"/>
    </source>
</evidence>
<dbReference type="EMBL" id="JBEXRX010000042">
    <property type="protein sequence ID" value="MEU0153477.1"/>
    <property type="molecule type" value="Genomic_DNA"/>
</dbReference>
<accession>A0ABV2VNF1</accession>
<reference evidence="1 2" key="1">
    <citation type="submission" date="2024-06" db="EMBL/GenBank/DDBJ databases">
        <title>The Natural Products Discovery Center: Release of the First 8490 Sequenced Strains for Exploring Actinobacteria Biosynthetic Diversity.</title>
        <authorList>
            <person name="Kalkreuter E."/>
            <person name="Kautsar S.A."/>
            <person name="Yang D."/>
            <person name="Bader C.D."/>
            <person name="Teijaro C.N."/>
            <person name="Fluegel L."/>
            <person name="Davis C.M."/>
            <person name="Simpson J.R."/>
            <person name="Lauterbach L."/>
            <person name="Steele A.D."/>
            <person name="Gui C."/>
            <person name="Meng S."/>
            <person name="Li G."/>
            <person name="Viehrig K."/>
            <person name="Ye F."/>
            <person name="Su P."/>
            <person name="Kiefer A.F."/>
            <person name="Nichols A."/>
            <person name="Cepeda A.J."/>
            <person name="Yan W."/>
            <person name="Fan B."/>
            <person name="Jiang Y."/>
            <person name="Adhikari A."/>
            <person name="Zheng C.-J."/>
            <person name="Schuster L."/>
            <person name="Cowan T.M."/>
            <person name="Smanski M.J."/>
            <person name="Chevrette M.G."/>
            <person name="De Carvalho L.P.S."/>
            <person name="Shen B."/>
        </authorList>
    </citation>
    <scope>NUCLEOTIDE SEQUENCE [LARGE SCALE GENOMIC DNA]</scope>
    <source>
        <strain evidence="1 2">NPDC006286</strain>
    </source>
</reference>
<sequence>MRMPPLPAPSAPLTPEQLAQRAVGDRTLNVPVNPITIRPYDPSWPVRYLREEARTRAALGGRALALEHVGSTTVPGLPAKDRLDIDLIVADPADEGAYIPDLTAAGYLLRTREPHWYEHRCLWTGSHDVNLHVFGPDCDEFLRHLIFRDWLRSHPDDRERYAARKYEAAAEHPLSASRYVYSKATVIREILKRAGLR</sequence>
<dbReference type="RefSeq" id="WP_355665285.1">
    <property type="nucleotide sequence ID" value="NZ_JBEXRX010000042.1"/>
</dbReference>
<dbReference type="Pfam" id="PF04229">
    <property type="entry name" value="GrpB"/>
    <property type="match status" value="1"/>
</dbReference>
<dbReference type="Proteomes" id="UP001550348">
    <property type="component" value="Unassembled WGS sequence"/>
</dbReference>
<dbReference type="SUPFAM" id="SSF81301">
    <property type="entry name" value="Nucleotidyltransferase"/>
    <property type="match status" value="1"/>
</dbReference>
<dbReference type="PANTHER" id="PTHR34822">
    <property type="entry name" value="GRPB DOMAIN PROTEIN (AFU_ORTHOLOGUE AFUA_1G01530)"/>
    <property type="match status" value="1"/>
</dbReference>
<dbReference type="InterPro" id="IPR007344">
    <property type="entry name" value="GrpB/CoaE"/>
</dbReference>
<proteinExistence type="predicted"/>
<organism evidence="1 2">
    <name type="scientific">Micromonospora fulviviridis</name>
    <dbReference type="NCBI Taxonomy" id="47860"/>
    <lineage>
        <taxon>Bacteria</taxon>
        <taxon>Bacillati</taxon>
        <taxon>Actinomycetota</taxon>
        <taxon>Actinomycetes</taxon>
        <taxon>Micromonosporales</taxon>
        <taxon>Micromonosporaceae</taxon>
        <taxon>Micromonospora</taxon>
    </lineage>
</organism>
<dbReference type="InterPro" id="IPR043519">
    <property type="entry name" value="NT_sf"/>
</dbReference>
<dbReference type="Gene3D" id="3.30.460.10">
    <property type="entry name" value="Beta Polymerase, domain 2"/>
    <property type="match status" value="1"/>
</dbReference>